<dbReference type="EMBL" id="AOUO01000254">
    <property type="protein sequence ID" value="EOD66877.1"/>
    <property type="molecule type" value="Genomic_DNA"/>
</dbReference>
<comment type="caution">
    <text evidence="1">The sequence shown here is derived from an EMBL/GenBank/DDBJ whole genome shotgun (WGS) entry which is preliminary data.</text>
</comment>
<evidence type="ECO:0000313" key="2">
    <source>
        <dbReference type="Proteomes" id="UP000014139"/>
    </source>
</evidence>
<evidence type="ECO:0000313" key="1">
    <source>
        <dbReference type="EMBL" id="EOD66877.1"/>
    </source>
</evidence>
<dbReference type="Proteomes" id="UP000014139">
    <property type="component" value="Unassembled WGS sequence"/>
</dbReference>
<dbReference type="AlphaFoldDB" id="R1G5Z3"/>
<accession>R1G5Z3</accession>
<protein>
    <submittedName>
        <fullName evidence="1">Uncharacterized protein</fullName>
    </submittedName>
</protein>
<dbReference type="RefSeq" id="WP_003087073.1">
    <property type="nucleotide sequence ID" value="NZ_AOUO01000254.1"/>
</dbReference>
<gene>
    <name evidence="1" type="ORF">H480_19178</name>
</gene>
<organism evidence="1 2">
    <name type="scientific">Amycolatopsis vancoresmycina DSM 44592</name>
    <dbReference type="NCBI Taxonomy" id="1292037"/>
    <lineage>
        <taxon>Bacteria</taxon>
        <taxon>Bacillati</taxon>
        <taxon>Actinomycetota</taxon>
        <taxon>Actinomycetes</taxon>
        <taxon>Pseudonocardiales</taxon>
        <taxon>Pseudonocardiaceae</taxon>
        <taxon>Amycolatopsis</taxon>
    </lineage>
</organism>
<sequence length="100" mass="11019">MPEHTVQSLGLTRIWTGLGPRDFAYRGHGYSVEPGTNRYWRLRALGGEQIATASTRREILNHLGRILDGGGPTTGPPDVTIRPLTKPIITLHLPEEVPRG</sequence>
<dbReference type="PATRIC" id="fig|1292037.4.peg.3655"/>
<keyword evidence="2" id="KW-1185">Reference proteome</keyword>
<reference evidence="1 2" key="1">
    <citation type="submission" date="2013-02" db="EMBL/GenBank/DDBJ databases">
        <title>Draft genome sequence of Amycolatopsis vancoresmycina strain DSM 44592T.</title>
        <authorList>
            <person name="Kumar S."/>
            <person name="Kaur N."/>
            <person name="Kaur C."/>
            <person name="Raghava G.P.S."/>
            <person name="Mayilraj S."/>
        </authorList>
    </citation>
    <scope>NUCLEOTIDE SEQUENCE [LARGE SCALE GENOMIC DNA]</scope>
    <source>
        <strain evidence="1 2">DSM 44592</strain>
    </source>
</reference>
<name>R1G5Z3_9PSEU</name>
<proteinExistence type="predicted"/>
<dbReference type="OrthoDB" id="3243210at2"/>